<keyword evidence="1" id="KW-1133">Transmembrane helix</keyword>
<keyword evidence="1" id="KW-0812">Transmembrane</keyword>
<feature type="transmembrane region" description="Helical" evidence="1">
    <location>
        <begin position="12"/>
        <end position="30"/>
    </location>
</feature>
<sequence length="55" mass="6224">MDVKFPSSVYISFPLISCQSSFICFSLWVHRCGAMRCSGMPIRREHPVCGTRDAI</sequence>
<evidence type="ECO:0000256" key="1">
    <source>
        <dbReference type="SAM" id="Phobius"/>
    </source>
</evidence>
<keyword evidence="1" id="KW-0472">Membrane</keyword>
<proteinExistence type="predicted"/>
<organism evidence="2 3">
    <name type="scientific">Tuber magnatum</name>
    <name type="common">white Piedmont truffle</name>
    <dbReference type="NCBI Taxonomy" id="42249"/>
    <lineage>
        <taxon>Eukaryota</taxon>
        <taxon>Fungi</taxon>
        <taxon>Dikarya</taxon>
        <taxon>Ascomycota</taxon>
        <taxon>Pezizomycotina</taxon>
        <taxon>Pezizomycetes</taxon>
        <taxon>Pezizales</taxon>
        <taxon>Tuberaceae</taxon>
        <taxon>Tuber</taxon>
    </lineage>
</organism>
<gene>
    <name evidence="2" type="ORF">C7212DRAFT_308925</name>
</gene>
<name>A0A317SYY8_9PEZI</name>
<accession>A0A317SYY8</accession>
<evidence type="ECO:0000313" key="2">
    <source>
        <dbReference type="EMBL" id="PWW78667.1"/>
    </source>
</evidence>
<dbReference type="Proteomes" id="UP000246991">
    <property type="component" value="Unassembled WGS sequence"/>
</dbReference>
<evidence type="ECO:0000313" key="3">
    <source>
        <dbReference type="Proteomes" id="UP000246991"/>
    </source>
</evidence>
<comment type="caution">
    <text evidence="2">The sequence shown here is derived from an EMBL/GenBank/DDBJ whole genome shotgun (WGS) entry which is preliminary data.</text>
</comment>
<dbReference type="AlphaFoldDB" id="A0A317SYY8"/>
<reference evidence="2 3" key="1">
    <citation type="submission" date="2018-03" db="EMBL/GenBank/DDBJ databases">
        <title>Genomes of Pezizomycetes fungi and the evolution of truffles.</title>
        <authorList>
            <person name="Murat C."/>
            <person name="Payen T."/>
            <person name="Noel B."/>
            <person name="Kuo A."/>
            <person name="Martin F.M."/>
        </authorList>
    </citation>
    <scope>NUCLEOTIDE SEQUENCE [LARGE SCALE GENOMIC DNA]</scope>
    <source>
        <strain evidence="2">091103-1</strain>
    </source>
</reference>
<protein>
    <submittedName>
        <fullName evidence="2">Uncharacterized protein</fullName>
    </submittedName>
</protein>
<keyword evidence="3" id="KW-1185">Reference proteome</keyword>
<dbReference type="EMBL" id="PYWC01000013">
    <property type="protein sequence ID" value="PWW78667.1"/>
    <property type="molecule type" value="Genomic_DNA"/>
</dbReference>